<keyword evidence="1" id="KW-0732">Signal</keyword>
<name>A0ABU3DCJ8_9RHOB</name>
<reference evidence="2 3" key="1">
    <citation type="submission" date="2023-09" db="EMBL/GenBank/DDBJ databases">
        <authorList>
            <person name="Rey-Velasco X."/>
        </authorList>
    </citation>
    <scope>NUCLEOTIDE SEQUENCE [LARGE SCALE GENOMIC DNA]</scope>
    <source>
        <strain evidence="2 3">F158</strain>
    </source>
</reference>
<gene>
    <name evidence="2" type="ORF">RM543_01945</name>
</gene>
<organism evidence="2 3">
    <name type="scientific">Tropicimonas omnivorans</name>
    <dbReference type="NCBI Taxonomy" id="3075590"/>
    <lineage>
        <taxon>Bacteria</taxon>
        <taxon>Pseudomonadati</taxon>
        <taxon>Pseudomonadota</taxon>
        <taxon>Alphaproteobacteria</taxon>
        <taxon>Rhodobacterales</taxon>
        <taxon>Roseobacteraceae</taxon>
        <taxon>Tropicimonas</taxon>
    </lineage>
</organism>
<sequence>MQLRATALAAGLAACLVTAAATAQEATFDPASLAGDDTLRQETFTADAALAESTGRDIPVPFTLEVPVSDRFLTLIDSAPSGGVVKISFALGGEEGRVRLLENLNILTATLPEAEDGAGTGLLDRLLTQDAFPLAVQDFPEAKQITLEDVEIGGTAGRQLIGTYRIPSLGLMYLRLVALPDAEAQNALVAIVNIDAQRVQLASTSDLESTITGRALESLSLQ</sequence>
<feature type="chain" id="PRO_5046943962" evidence="1">
    <location>
        <begin position="24"/>
        <end position="222"/>
    </location>
</feature>
<proteinExistence type="predicted"/>
<dbReference type="Proteomes" id="UP001265259">
    <property type="component" value="Unassembled WGS sequence"/>
</dbReference>
<evidence type="ECO:0000256" key="1">
    <source>
        <dbReference type="SAM" id="SignalP"/>
    </source>
</evidence>
<evidence type="ECO:0000313" key="3">
    <source>
        <dbReference type="Proteomes" id="UP001265259"/>
    </source>
</evidence>
<comment type="caution">
    <text evidence="2">The sequence shown here is derived from an EMBL/GenBank/DDBJ whole genome shotgun (WGS) entry which is preliminary data.</text>
</comment>
<dbReference type="PROSITE" id="PS51257">
    <property type="entry name" value="PROKAR_LIPOPROTEIN"/>
    <property type="match status" value="1"/>
</dbReference>
<feature type="signal peptide" evidence="1">
    <location>
        <begin position="1"/>
        <end position="23"/>
    </location>
</feature>
<evidence type="ECO:0000313" key="2">
    <source>
        <dbReference type="EMBL" id="MDT0681431.1"/>
    </source>
</evidence>
<dbReference type="EMBL" id="JAVRHL010000001">
    <property type="protein sequence ID" value="MDT0681431.1"/>
    <property type="molecule type" value="Genomic_DNA"/>
</dbReference>
<dbReference type="RefSeq" id="WP_311689104.1">
    <property type="nucleotide sequence ID" value="NZ_JAVRHL010000001.1"/>
</dbReference>
<accession>A0ABU3DCJ8</accession>
<protein>
    <submittedName>
        <fullName evidence="2">Uncharacterized protein</fullName>
    </submittedName>
</protein>
<keyword evidence="3" id="KW-1185">Reference proteome</keyword>